<dbReference type="Gene3D" id="3.40.50.300">
    <property type="entry name" value="P-loop containing nucleotide triphosphate hydrolases"/>
    <property type="match status" value="1"/>
</dbReference>
<dbReference type="OrthoDB" id="3337229at2"/>
<dbReference type="SUPFAM" id="SSF52540">
    <property type="entry name" value="P-loop containing nucleoside triphosphate hydrolases"/>
    <property type="match status" value="1"/>
</dbReference>
<sequence>MIDLDLGAVPKPNWQTKEGWAEFVSERLVEPYLLEPAQLASLSREERITYCQSRLDFMMNGRISLTADVREIRDELRLRMRANLLKREGKFGIIIDGVPNAGKSTAATRLAKEFEIQRRDRGGPRGQAGRVPVIYVCTPSDCTPKSLFMEFTFFLGTPVRHRTTAPELLRHLAEVVARCGTELVVIDEIHNLNQNRQGAYDATNYLKQLSEKCPATFVYAGANVAASGLLDGGWASQVATRFRLMTLEPHRQNNQSSRDEWSALLEDLEANAKLVNQKPGDILDDAEMLFDASNGRVGEVAGIIQLAAVEAMQTGSESLDFSRLRASLDAKRRRQSRREALTT</sequence>
<dbReference type="EMBL" id="RBZY01000062">
    <property type="protein sequence ID" value="RWR16194.1"/>
    <property type="molecule type" value="Genomic_DNA"/>
</dbReference>
<reference evidence="2 3" key="1">
    <citation type="journal article" date="2018" name="Front. Microbiol.">
        <title>Novel Insights Into Bacterial Dimethylsulfoniopropionate Catabolism in the East China Sea.</title>
        <authorList>
            <person name="Liu J."/>
            <person name="Liu J."/>
            <person name="Zhang S.H."/>
            <person name="Liang J."/>
            <person name="Lin H."/>
            <person name="Song D."/>
            <person name="Yang G.P."/>
            <person name="Todd J.D."/>
            <person name="Zhang X.H."/>
        </authorList>
    </citation>
    <scope>NUCLEOTIDE SEQUENCE [LARGE SCALE GENOMIC DNA]</scope>
    <source>
        <strain evidence="2 3">ZYFD042</strain>
    </source>
</reference>
<dbReference type="InterPro" id="IPR003593">
    <property type="entry name" value="AAA+_ATPase"/>
</dbReference>
<dbReference type="SMART" id="SM00382">
    <property type="entry name" value="AAA"/>
    <property type="match status" value="1"/>
</dbReference>
<evidence type="ECO:0000313" key="2">
    <source>
        <dbReference type="EMBL" id="RWR16194.1"/>
    </source>
</evidence>
<proteinExistence type="predicted"/>
<protein>
    <recommendedName>
        <fullName evidence="1">AAA+ ATPase domain-containing protein</fullName>
    </recommendedName>
</protein>
<evidence type="ECO:0000259" key="1">
    <source>
        <dbReference type="SMART" id="SM00382"/>
    </source>
</evidence>
<dbReference type="Pfam" id="PF05621">
    <property type="entry name" value="TniB"/>
    <property type="match status" value="1"/>
</dbReference>
<evidence type="ECO:0000313" key="3">
    <source>
        <dbReference type="Proteomes" id="UP000285970"/>
    </source>
</evidence>
<dbReference type="RefSeq" id="WP_128218710.1">
    <property type="nucleotide sequence ID" value="NZ_RBZY01000062.1"/>
</dbReference>
<dbReference type="Proteomes" id="UP000285970">
    <property type="component" value="Unassembled WGS sequence"/>
</dbReference>
<name>A0A443J6K1_9MICO</name>
<feature type="domain" description="AAA+ ATPase" evidence="1">
    <location>
        <begin position="89"/>
        <end position="325"/>
    </location>
</feature>
<comment type="caution">
    <text evidence="2">The sequence shown here is derived from an EMBL/GenBank/DDBJ whole genome shotgun (WGS) entry which is preliminary data.</text>
</comment>
<dbReference type="InterPro" id="IPR008868">
    <property type="entry name" value="TniB"/>
</dbReference>
<gene>
    <name evidence="2" type="ORF">D8Y23_14000</name>
</gene>
<accession>A0A443J6K1</accession>
<dbReference type="InterPro" id="IPR027417">
    <property type="entry name" value="P-loop_NTPase"/>
</dbReference>
<dbReference type="AlphaFoldDB" id="A0A443J6K1"/>
<organism evidence="2 3">
    <name type="scientific">Microbacterium enclense</name>
    <dbReference type="NCBI Taxonomy" id="993073"/>
    <lineage>
        <taxon>Bacteria</taxon>
        <taxon>Bacillati</taxon>
        <taxon>Actinomycetota</taxon>
        <taxon>Actinomycetes</taxon>
        <taxon>Micrococcales</taxon>
        <taxon>Microbacteriaceae</taxon>
        <taxon>Microbacterium</taxon>
    </lineage>
</organism>